<feature type="non-terminal residue" evidence="1">
    <location>
        <position position="183"/>
    </location>
</feature>
<dbReference type="Proteomes" id="UP001148838">
    <property type="component" value="Unassembled WGS sequence"/>
</dbReference>
<dbReference type="EMBL" id="JAJSOF020000009">
    <property type="protein sequence ID" value="KAJ4445634.1"/>
    <property type="molecule type" value="Genomic_DNA"/>
</dbReference>
<organism evidence="1 2">
    <name type="scientific">Periplaneta americana</name>
    <name type="common">American cockroach</name>
    <name type="synonym">Blatta americana</name>
    <dbReference type="NCBI Taxonomy" id="6978"/>
    <lineage>
        <taxon>Eukaryota</taxon>
        <taxon>Metazoa</taxon>
        <taxon>Ecdysozoa</taxon>
        <taxon>Arthropoda</taxon>
        <taxon>Hexapoda</taxon>
        <taxon>Insecta</taxon>
        <taxon>Pterygota</taxon>
        <taxon>Neoptera</taxon>
        <taxon>Polyneoptera</taxon>
        <taxon>Dictyoptera</taxon>
        <taxon>Blattodea</taxon>
        <taxon>Blattoidea</taxon>
        <taxon>Blattidae</taxon>
        <taxon>Blattinae</taxon>
        <taxon>Periplaneta</taxon>
    </lineage>
</organism>
<reference evidence="1 2" key="1">
    <citation type="journal article" date="2022" name="Allergy">
        <title>Genome assembly and annotation of Periplaneta americana reveal a comprehensive cockroach allergen profile.</title>
        <authorList>
            <person name="Wang L."/>
            <person name="Xiong Q."/>
            <person name="Saelim N."/>
            <person name="Wang L."/>
            <person name="Nong W."/>
            <person name="Wan A.T."/>
            <person name="Shi M."/>
            <person name="Liu X."/>
            <person name="Cao Q."/>
            <person name="Hui J.H.L."/>
            <person name="Sookrung N."/>
            <person name="Leung T.F."/>
            <person name="Tungtrongchitr A."/>
            <person name="Tsui S.K.W."/>
        </authorList>
    </citation>
    <scope>NUCLEOTIDE SEQUENCE [LARGE SCALE GENOMIC DNA]</scope>
    <source>
        <strain evidence="1">PWHHKU_190912</strain>
    </source>
</reference>
<gene>
    <name evidence="1" type="ORF">ANN_12316</name>
</gene>
<evidence type="ECO:0000313" key="1">
    <source>
        <dbReference type="EMBL" id="KAJ4445634.1"/>
    </source>
</evidence>
<proteinExistence type="predicted"/>
<keyword evidence="2" id="KW-1185">Reference proteome</keyword>
<protein>
    <submittedName>
        <fullName evidence="1">Uncharacterized protein</fullName>
    </submittedName>
</protein>
<comment type="caution">
    <text evidence="1">The sequence shown here is derived from an EMBL/GenBank/DDBJ whole genome shotgun (WGS) entry which is preliminary data.</text>
</comment>
<name>A0ABQ8TGU2_PERAM</name>
<sequence length="183" mass="20731">MRLHFLLHRKLPSICSYWVEGKPRKKLNQVTCPDRDSNPGHLVSRPDALTVTPQVLEFLSLRVMLERGANMSVEIWCILHAYAMIGILNCVDAALVPLHTTERMRLSSYKKCFRVALIVSNGRNKAQLTLVLLPQSLMLAGSEFQSLGRAIVKEDEYEESLMLAGSEFQSLGRAIVKEDEYEE</sequence>
<accession>A0ABQ8TGU2</accession>
<evidence type="ECO:0000313" key="2">
    <source>
        <dbReference type="Proteomes" id="UP001148838"/>
    </source>
</evidence>